<dbReference type="AlphaFoldDB" id="X0RUN7"/>
<protein>
    <submittedName>
        <fullName evidence="1">Uncharacterized protein</fullName>
    </submittedName>
</protein>
<organism evidence="1">
    <name type="scientific">marine sediment metagenome</name>
    <dbReference type="NCBI Taxonomy" id="412755"/>
    <lineage>
        <taxon>unclassified sequences</taxon>
        <taxon>metagenomes</taxon>
        <taxon>ecological metagenomes</taxon>
    </lineage>
</organism>
<sequence>SRQPMKKLLSGTEVFAFGTCRAVAKVASDPFVAAFDTGREEVSSANIG</sequence>
<evidence type="ECO:0000313" key="1">
    <source>
        <dbReference type="EMBL" id="GAF72544.1"/>
    </source>
</evidence>
<dbReference type="EMBL" id="BARS01005383">
    <property type="protein sequence ID" value="GAF72544.1"/>
    <property type="molecule type" value="Genomic_DNA"/>
</dbReference>
<comment type="caution">
    <text evidence="1">The sequence shown here is derived from an EMBL/GenBank/DDBJ whole genome shotgun (WGS) entry which is preliminary data.</text>
</comment>
<reference evidence="1" key="1">
    <citation type="journal article" date="2014" name="Front. Microbiol.">
        <title>High frequency of phylogenetically diverse reductive dehalogenase-homologous genes in deep subseafloor sedimentary metagenomes.</title>
        <authorList>
            <person name="Kawai M."/>
            <person name="Futagami T."/>
            <person name="Toyoda A."/>
            <person name="Takaki Y."/>
            <person name="Nishi S."/>
            <person name="Hori S."/>
            <person name="Arai W."/>
            <person name="Tsubouchi T."/>
            <person name="Morono Y."/>
            <person name="Uchiyama I."/>
            <person name="Ito T."/>
            <person name="Fujiyama A."/>
            <person name="Inagaki F."/>
            <person name="Takami H."/>
        </authorList>
    </citation>
    <scope>NUCLEOTIDE SEQUENCE</scope>
    <source>
        <strain evidence="1">Expedition CK06-06</strain>
    </source>
</reference>
<accession>X0RUN7</accession>
<feature type="non-terminal residue" evidence="1">
    <location>
        <position position="1"/>
    </location>
</feature>
<proteinExistence type="predicted"/>
<gene>
    <name evidence="1" type="ORF">S01H1_10550</name>
</gene>
<name>X0RUN7_9ZZZZ</name>